<name>A0A4R2BWG8_9HYPH</name>
<evidence type="ECO:0000313" key="1">
    <source>
        <dbReference type="EMBL" id="TCN31996.1"/>
    </source>
</evidence>
<protein>
    <submittedName>
        <fullName evidence="1">Uncharacterized protein</fullName>
    </submittedName>
</protein>
<reference evidence="1 2" key="1">
    <citation type="submission" date="2019-03" db="EMBL/GenBank/DDBJ databases">
        <title>Genomic Encyclopedia of Type Strains, Phase IV (KMG-V): Genome sequencing to study the core and pangenomes of soil and plant-associated prokaryotes.</title>
        <authorList>
            <person name="Whitman W."/>
        </authorList>
    </citation>
    <scope>NUCLEOTIDE SEQUENCE [LARGE SCALE GENOMIC DNA]</scope>
    <source>
        <strain evidence="1 2">23C40</strain>
    </source>
</reference>
<sequence length="53" mass="5803">MPGRVRAFLCLDVGSPSSAAATFFPGEKRMPRWLSPLSPASGERVKVRGIMQR</sequence>
<dbReference type="EMBL" id="SLVU01000005">
    <property type="protein sequence ID" value="TCN31996.1"/>
    <property type="molecule type" value="Genomic_DNA"/>
</dbReference>
<proteinExistence type="predicted"/>
<comment type="caution">
    <text evidence="1">The sequence shown here is derived from an EMBL/GenBank/DDBJ whole genome shotgun (WGS) entry which is preliminary data.</text>
</comment>
<dbReference type="Proteomes" id="UP000295043">
    <property type="component" value="Unassembled WGS sequence"/>
</dbReference>
<organism evidence="1 2">
    <name type="scientific">Sinorhizobium americanum</name>
    <dbReference type="NCBI Taxonomy" id="194963"/>
    <lineage>
        <taxon>Bacteria</taxon>
        <taxon>Pseudomonadati</taxon>
        <taxon>Pseudomonadota</taxon>
        <taxon>Alphaproteobacteria</taxon>
        <taxon>Hyphomicrobiales</taxon>
        <taxon>Rhizobiaceae</taxon>
        <taxon>Sinorhizobium/Ensifer group</taxon>
        <taxon>Sinorhizobium</taxon>
    </lineage>
</organism>
<accession>A0A4R2BWG8</accession>
<evidence type="ECO:0000313" key="2">
    <source>
        <dbReference type="Proteomes" id="UP000295043"/>
    </source>
</evidence>
<gene>
    <name evidence="1" type="ORF">EV184_105251</name>
</gene>
<dbReference type="AlphaFoldDB" id="A0A4R2BWG8"/>